<name>A0AAD7D2L8_MYCRO</name>
<comment type="caution">
    <text evidence="2">The sequence shown here is derived from an EMBL/GenBank/DDBJ whole genome shotgun (WGS) entry which is preliminary data.</text>
</comment>
<feature type="region of interest" description="Disordered" evidence="1">
    <location>
        <begin position="13"/>
        <end position="40"/>
    </location>
</feature>
<keyword evidence="3" id="KW-1185">Reference proteome</keyword>
<organism evidence="2 3">
    <name type="scientific">Mycena rosella</name>
    <name type="common">Pink bonnet</name>
    <name type="synonym">Agaricus rosellus</name>
    <dbReference type="NCBI Taxonomy" id="1033263"/>
    <lineage>
        <taxon>Eukaryota</taxon>
        <taxon>Fungi</taxon>
        <taxon>Dikarya</taxon>
        <taxon>Basidiomycota</taxon>
        <taxon>Agaricomycotina</taxon>
        <taxon>Agaricomycetes</taxon>
        <taxon>Agaricomycetidae</taxon>
        <taxon>Agaricales</taxon>
        <taxon>Marasmiineae</taxon>
        <taxon>Mycenaceae</taxon>
        <taxon>Mycena</taxon>
    </lineage>
</organism>
<evidence type="ECO:0000313" key="2">
    <source>
        <dbReference type="EMBL" id="KAJ7675307.1"/>
    </source>
</evidence>
<dbReference type="Proteomes" id="UP001221757">
    <property type="component" value="Unassembled WGS sequence"/>
</dbReference>
<feature type="non-terminal residue" evidence="2">
    <location>
        <position position="1"/>
    </location>
</feature>
<accession>A0AAD7D2L8</accession>
<feature type="compositionally biased region" description="Low complexity" evidence="1">
    <location>
        <begin position="13"/>
        <end position="28"/>
    </location>
</feature>
<proteinExistence type="predicted"/>
<dbReference type="AlphaFoldDB" id="A0AAD7D2L8"/>
<evidence type="ECO:0000313" key="3">
    <source>
        <dbReference type="Proteomes" id="UP001221757"/>
    </source>
</evidence>
<reference evidence="2" key="1">
    <citation type="submission" date="2023-03" db="EMBL/GenBank/DDBJ databases">
        <title>Massive genome expansion in bonnet fungi (Mycena s.s.) driven by repeated elements and novel gene families across ecological guilds.</title>
        <authorList>
            <consortium name="Lawrence Berkeley National Laboratory"/>
            <person name="Harder C.B."/>
            <person name="Miyauchi S."/>
            <person name="Viragh M."/>
            <person name="Kuo A."/>
            <person name="Thoen E."/>
            <person name="Andreopoulos B."/>
            <person name="Lu D."/>
            <person name="Skrede I."/>
            <person name="Drula E."/>
            <person name="Henrissat B."/>
            <person name="Morin E."/>
            <person name="Kohler A."/>
            <person name="Barry K."/>
            <person name="LaButti K."/>
            <person name="Morin E."/>
            <person name="Salamov A."/>
            <person name="Lipzen A."/>
            <person name="Mereny Z."/>
            <person name="Hegedus B."/>
            <person name="Baldrian P."/>
            <person name="Stursova M."/>
            <person name="Weitz H."/>
            <person name="Taylor A."/>
            <person name="Grigoriev I.V."/>
            <person name="Nagy L.G."/>
            <person name="Martin F."/>
            <person name="Kauserud H."/>
        </authorList>
    </citation>
    <scope>NUCLEOTIDE SEQUENCE</scope>
    <source>
        <strain evidence="2">CBHHK067</strain>
    </source>
</reference>
<feature type="region of interest" description="Disordered" evidence="1">
    <location>
        <begin position="53"/>
        <end position="123"/>
    </location>
</feature>
<protein>
    <submittedName>
        <fullName evidence="2">Uncharacterized protein</fullName>
    </submittedName>
</protein>
<dbReference type="EMBL" id="JARKIE010000149">
    <property type="protein sequence ID" value="KAJ7675307.1"/>
    <property type="molecule type" value="Genomic_DNA"/>
</dbReference>
<gene>
    <name evidence="2" type="ORF">B0H17DRAFT_1207685</name>
</gene>
<sequence length="268" mass="28571">NLLQIKVQAGGAIAPSPAAPAAAGISAPENTGDWSFNEPELEGEPWKAMMLAEISDFHREGTEGDAPPVPRSRSSPPLAPPRPVRPAPAAGVCAPENADDGLTPRPVPGVCNSPRPILPRTPRPRRWRLWPRYAPPATDPENAEDGGMRATGRLAGHLFVRLCRYRLPLASACPCPIAPPRRWRLSPPKTQKTGPPPLAHRCAALHRDSLCFSRLSPSPHMSIHLFSANLPCLNGNYKGLLAAFSTTGFRLSVANLGSSSTSSPSHSA</sequence>
<evidence type="ECO:0000256" key="1">
    <source>
        <dbReference type="SAM" id="MobiDB-lite"/>
    </source>
</evidence>
<feature type="compositionally biased region" description="Pro residues" evidence="1">
    <location>
        <begin position="77"/>
        <end position="86"/>
    </location>
</feature>